<comment type="caution">
    <text evidence="2">The sequence shown here is derived from an EMBL/GenBank/DDBJ whole genome shotgun (WGS) entry which is preliminary data.</text>
</comment>
<dbReference type="OrthoDB" id="10518458at2759"/>
<evidence type="ECO:0000313" key="3">
    <source>
        <dbReference type="Proteomes" id="UP000242525"/>
    </source>
</evidence>
<dbReference type="EMBL" id="CCBN010000022">
    <property type="protein sequence ID" value="CDO57543.1"/>
    <property type="molecule type" value="Genomic_DNA"/>
</dbReference>
<reference evidence="2" key="1">
    <citation type="submission" date="2014-03" db="EMBL/GenBank/DDBJ databases">
        <authorList>
            <person name="Casaregola S."/>
        </authorList>
    </citation>
    <scope>NUCLEOTIDE SEQUENCE [LARGE SCALE GENOMIC DNA]</scope>
    <source>
        <strain evidence="2">CLIB 918</strain>
    </source>
</reference>
<name>A0A0J9XJL4_GEOCN</name>
<feature type="region of interest" description="Disordered" evidence="1">
    <location>
        <begin position="27"/>
        <end position="47"/>
    </location>
</feature>
<proteinExistence type="predicted"/>
<gene>
    <name evidence="2" type="ORF">BN980_GECA22s01473g</name>
</gene>
<organism evidence="2 3">
    <name type="scientific">Geotrichum candidum</name>
    <name type="common">Oospora lactis</name>
    <name type="synonym">Dipodascus geotrichum</name>
    <dbReference type="NCBI Taxonomy" id="1173061"/>
    <lineage>
        <taxon>Eukaryota</taxon>
        <taxon>Fungi</taxon>
        <taxon>Dikarya</taxon>
        <taxon>Ascomycota</taxon>
        <taxon>Saccharomycotina</taxon>
        <taxon>Dipodascomycetes</taxon>
        <taxon>Dipodascales</taxon>
        <taxon>Dipodascaceae</taxon>
        <taxon>Geotrichum</taxon>
    </lineage>
</organism>
<dbReference type="Proteomes" id="UP000242525">
    <property type="component" value="Unassembled WGS sequence"/>
</dbReference>
<evidence type="ECO:0000256" key="1">
    <source>
        <dbReference type="SAM" id="MobiDB-lite"/>
    </source>
</evidence>
<protein>
    <submittedName>
        <fullName evidence="2">Uncharacterized protein</fullName>
    </submittedName>
</protein>
<keyword evidence="3" id="KW-1185">Reference proteome</keyword>
<evidence type="ECO:0000313" key="2">
    <source>
        <dbReference type="EMBL" id="CDO57543.1"/>
    </source>
</evidence>
<sequence>MLRNISRTGLRTARSFKPQIVAKRFSHGDHHGEKHGHDDHHHDDHHHEYPPEYLFKKTSIFVGVFSVGLATLLWNDRLNSKDGKSLVGNWLIPSSDRAAIEAAEDAKVEQYLKAREDKIAERKPIPQSPFKDYSIMPVPEPGPRSVAVGNVVEFEDISERRTRSTY</sequence>
<accession>A0A0J9XJL4</accession>
<dbReference type="AlphaFoldDB" id="A0A0J9XJL4"/>